<dbReference type="EMBL" id="FOIR01000004">
    <property type="protein sequence ID" value="SEW40582.1"/>
    <property type="molecule type" value="Genomic_DNA"/>
</dbReference>
<organism evidence="2 3">
    <name type="scientific">Roseivirga pacifica</name>
    <dbReference type="NCBI Taxonomy" id="1267423"/>
    <lineage>
        <taxon>Bacteria</taxon>
        <taxon>Pseudomonadati</taxon>
        <taxon>Bacteroidota</taxon>
        <taxon>Cytophagia</taxon>
        <taxon>Cytophagales</taxon>
        <taxon>Roseivirgaceae</taxon>
        <taxon>Roseivirga</taxon>
    </lineage>
</organism>
<feature type="transmembrane region" description="Helical" evidence="1">
    <location>
        <begin position="261"/>
        <end position="280"/>
    </location>
</feature>
<dbReference type="Proteomes" id="UP000199437">
    <property type="component" value="Unassembled WGS sequence"/>
</dbReference>
<evidence type="ECO:0000313" key="3">
    <source>
        <dbReference type="Proteomes" id="UP000199437"/>
    </source>
</evidence>
<feature type="transmembrane region" description="Helical" evidence="1">
    <location>
        <begin position="364"/>
        <end position="389"/>
    </location>
</feature>
<evidence type="ECO:0000313" key="2">
    <source>
        <dbReference type="EMBL" id="SEW40582.1"/>
    </source>
</evidence>
<keyword evidence="1" id="KW-0472">Membrane</keyword>
<dbReference type="STRING" id="1267423.SAMN05216290_3608"/>
<evidence type="ECO:0000256" key="1">
    <source>
        <dbReference type="SAM" id="Phobius"/>
    </source>
</evidence>
<keyword evidence="1" id="KW-0812">Transmembrane</keyword>
<dbReference type="InterPro" id="IPR022134">
    <property type="entry name" value="DUF3667"/>
</dbReference>
<feature type="transmembrane region" description="Helical" evidence="1">
    <location>
        <begin position="89"/>
        <end position="106"/>
    </location>
</feature>
<keyword evidence="3" id="KW-1185">Reference proteome</keyword>
<dbReference type="GeneID" id="99988278"/>
<reference evidence="3" key="1">
    <citation type="submission" date="2016-10" db="EMBL/GenBank/DDBJ databases">
        <authorList>
            <person name="Varghese N."/>
            <person name="Submissions S."/>
        </authorList>
    </citation>
    <scope>NUCLEOTIDE SEQUENCE [LARGE SCALE GENOMIC DNA]</scope>
    <source>
        <strain evidence="3">CGMCC 1.12402</strain>
    </source>
</reference>
<name>A0A1I0RI63_9BACT</name>
<accession>A0A1I0RI63</accession>
<dbReference type="RefSeq" id="WP_090260462.1">
    <property type="nucleotide sequence ID" value="NZ_FOIR01000004.1"/>
</dbReference>
<keyword evidence="1" id="KW-1133">Transmembrane helix</keyword>
<dbReference type="OrthoDB" id="7446256at2"/>
<evidence type="ECO:0008006" key="4">
    <source>
        <dbReference type="Google" id="ProtNLM"/>
    </source>
</evidence>
<protein>
    <recommendedName>
        <fullName evidence="4">DUF3667 domain-containing protein</fullName>
    </recommendedName>
</protein>
<feature type="transmembrane region" description="Helical" evidence="1">
    <location>
        <begin position="292"/>
        <end position="312"/>
    </location>
</feature>
<proteinExistence type="predicted"/>
<sequence length="390" mass="45226">MKEKQRRSTTCKNCDSTLEEGFNFCPVCGQSNSDNNVSFTTLIKEFLDNYFGIDSKMAHSAVPFLFKPGALTNRFQEGKVKHFIHPVRLYLVMSLFYFFTISYLLSDFDLSTLDDRMEYRSAAFEDLKDSDELKMLSDSVKFSLLNDTLVNKYPSITNFAALIDTLEVNYGEDFIEDNKVSLEGIDIPISQNERYFDKLHRLARDHRVTDDQFMDSLANGDSSGGWNMNFFGGDGGDHVKQQVRKIFENDQGFKGFVLGNLPLMMFLLIPLFAGVLKMVYVRRSHLYIKHIVHALHVHSFAYLIYGIILLIAFKVITEENFPNADIESARAWPLFLFFVLASTYTYISFLKVYKQGWFKTLIKFNIVGFVYLFLLSTFFGFEVYISFWYY</sequence>
<dbReference type="AlphaFoldDB" id="A0A1I0RI63"/>
<dbReference type="Pfam" id="PF12412">
    <property type="entry name" value="DUF3667"/>
    <property type="match status" value="1"/>
</dbReference>
<gene>
    <name evidence="2" type="ORF">SAMN05216290_3608</name>
</gene>
<feature type="transmembrane region" description="Helical" evidence="1">
    <location>
        <begin position="332"/>
        <end position="352"/>
    </location>
</feature>